<dbReference type="Proteomes" id="UP000076580">
    <property type="component" value="Chromosome 02"/>
</dbReference>
<gene>
    <name evidence="2" type="ORF">DCS_04746</name>
</gene>
<protein>
    <submittedName>
        <fullName evidence="2">Uncharacterized protein</fullName>
    </submittedName>
</protein>
<organism evidence="2 3">
    <name type="scientific">Drechmeria coniospora</name>
    <name type="common">Nematophagous fungus</name>
    <name type="synonym">Meria coniospora</name>
    <dbReference type="NCBI Taxonomy" id="98403"/>
    <lineage>
        <taxon>Eukaryota</taxon>
        <taxon>Fungi</taxon>
        <taxon>Dikarya</taxon>
        <taxon>Ascomycota</taxon>
        <taxon>Pezizomycotina</taxon>
        <taxon>Sordariomycetes</taxon>
        <taxon>Hypocreomycetidae</taxon>
        <taxon>Hypocreales</taxon>
        <taxon>Ophiocordycipitaceae</taxon>
        <taxon>Drechmeria</taxon>
    </lineage>
</organism>
<dbReference type="EMBL" id="LAYC01000002">
    <property type="protein sequence ID" value="KYK57733.1"/>
    <property type="molecule type" value="Genomic_DNA"/>
</dbReference>
<feature type="compositionally biased region" description="Polar residues" evidence="1">
    <location>
        <begin position="51"/>
        <end position="83"/>
    </location>
</feature>
<dbReference type="InParanoid" id="A0A151GKT5"/>
<accession>A0A151GKT5</accession>
<feature type="region of interest" description="Disordered" evidence="1">
    <location>
        <begin position="47"/>
        <end position="83"/>
    </location>
</feature>
<comment type="caution">
    <text evidence="2">The sequence shown here is derived from an EMBL/GenBank/DDBJ whole genome shotgun (WGS) entry which is preliminary data.</text>
</comment>
<dbReference type="GeneID" id="63717389"/>
<dbReference type="AlphaFoldDB" id="A0A151GKT5"/>
<sequence>MSGLAEGAHANHGGFDLLRRATQAMMSNDSGAPNDTVDDVVAQGEWCPRITSPSGAGWPSSSVGSAGTRVSHSPSLSSETAFE</sequence>
<name>A0A151GKT5_DRECN</name>
<reference evidence="2 3" key="1">
    <citation type="journal article" date="2016" name="Sci. Rep.">
        <title>Insights into Adaptations to a Near-Obligate Nematode Endoparasitic Lifestyle from the Finished Genome of Drechmeria coniospora.</title>
        <authorList>
            <person name="Zhang L."/>
            <person name="Zhou Z."/>
            <person name="Guo Q."/>
            <person name="Fokkens L."/>
            <person name="Miskei M."/>
            <person name="Pocsi I."/>
            <person name="Zhang W."/>
            <person name="Chen M."/>
            <person name="Wang L."/>
            <person name="Sun Y."/>
            <person name="Donzelli B.G."/>
            <person name="Gibson D.M."/>
            <person name="Nelson D.R."/>
            <person name="Luo J.G."/>
            <person name="Rep M."/>
            <person name="Liu H."/>
            <person name="Yang S."/>
            <person name="Wang J."/>
            <person name="Krasnoff S.B."/>
            <person name="Xu Y."/>
            <person name="Molnar I."/>
            <person name="Lin M."/>
        </authorList>
    </citation>
    <scope>NUCLEOTIDE SEQUENCE [LARGE SCALE GENOMIC DNA]</scope>
    <source>
        <strain evidence="2 3">ARSEF 6962</strain>
    </source>
</reference>
<proteinExistence type="predicted"/>
<evidence type="ECO:0000313" key="2">
    <source>
        <dbReference type="EMBL" id="KYK57733.1"/>
    </source>
</evidence>
<evidence type="ECO:0000313" key="3">
    <source>
        <dbReference type="Proteomes" id="UP000076580"/>
    </source>
</evidence>
<dbReference type="RefSeq" id="XP_040657085.1">
    <property type="nucleotide sequence ID" value="XM_040802052.1"/>
</dbReference>
<keyword evidence="3" id="KW-1185">Reference proteome</keyword>
<evidence type="ECO:0000256" key="1">
    <source>
        <dbReference type="SAM" id="MobiDB-lite"/>
    </source>
</evidence>